<feature type="domain" description="FAS1" evidence="3">
    <location>
        <begin position="16"/>
        <end position="165"/>
    </location>
</feature>
<dbReference type="SUPFAM" id="SSF82153">
    <property type="entry name" value="FAS1 domain"/>
    <property type="match status" value="2"/>
</dbReference>
<dbReference type="GO" id="GO:0016236">
    <property type="term" value="P:macroautophagy"/>
    <property type="evidence" value="ECO:0007669"/>
    <property type="project" value="TreeGrafter"/>
</dbReference>
<dbReference type="Gene3D" id="2.30.180.10">
    <property type="entry name" value="FAS1 domain"/>
    <property type="match status" value="2"/>
</dbReference>
<accession>A0AAN6UXR0</accession>
<evidence type="ECO:0000313" key="4">
    <source>
        <dbReference type="EMBL" id="KAK4139786.1"/>
    </source>
</evidence>
<sequence length="374" mass="38557">MHPSHLLLLAGTTVAQSLQDVLTAQSATLSTLNGWLASEALIFDILNSAQGITILAPSNNALAALYSTTLPTQLALDSNLLTAFLSYHVLDGVFFASDFLNNPVASAPTFLNMQAYSNVSGGQVVQSRSQNGGITFFSGNNVQSNVQAYDFNYVGGTLHIIDTALTIPARITDTLITTGLTACVGALQRAGIEAAVNNAPDITLFVPTNAAFDAIGSILNGMTLEQLTTVLNYHVVRGQVLYSQLIKGGGTVVTAEGAALNFRVVQGALFVNSARVVVTDVLVGNGVVHFIDGVLNPANPTATPDPSAATQAPAFSGANTAAGGVPFTSSIILSTTTTLIPTGPTPTASSGATPPPPVVTAGRPHMYGNYLIRC</sequence>
<dbReference type="InterPro" id="IPR050904">
    <property type="entry name" value="Adhesion/Biosynth-related"/>
</dbReference>
<feature type="chain" id="PRO_5042874030" evidence="2">
    <location>
        <begin position="18"/>
        <end position="374"/>
    </location>
</feature>
<dbReference type="InterPro" id="IPR000782">
    <property type="entry name" value="FAS1_domain"/>
</dbReference>
<dbReference type="AlphaFoldDB" id="A0AAN6UXR0"/>
<dbReference type="SMART" id="SM00554">
    <property type="entry name" value="FAS1"/>
    <property type="match status" value="2"/>
</dbReference>
<evidence type="ECO:0000256" key="1">
    <source>
        <dbReference type="SAM" id="MobiDB-lite"/>
    </source>
</evidence>
<organism evidence="4 5">
    <name type="scientific">Dichotomopilus funicola</name>
    <dbReference type="NCBI Taxonomy" id="1934379"/>
    <lineage>
        <taxon>Eukaryota</taxon>
        <taxon>Fungi</taxon>
        <taxon>Dikarya</taxon>
        <taxon>Ascomycota</taxon>
        <taxon>Pezizomycotina</taxon>
        <taxon>Sordariomycetes</taxon>
        <taxon>Sordariomycetidae</taxon>
        <taxon>Sordariales</taxon>
        <taxon>Chaetomiaceae</taxon>
        <taxon>Dichotomopilus</taxon>
    </lineage>
</organism>
<evidence type="ECO:0000256" key="2">
    <source>
        <dbReference type="SAM" id="SignalP"/>
    </source>
</evidence>
<gene>
    <name evidence="4" type="ORF">C8A04DRAFT_40424</name>
</gene>
<protein>
    <submittedName>
        <fullName evidence="4">FAS1 domain-containing protein</fullName>
    </submittedName>
</protein>
<comment type="caution">
    <text evidence="4">The sequence shown here is derived from an EMBL/GenBank/DDBJ whole genome shotgun (WGS) entry which is preliminary data.</text>
</comment>
<dbReference type="RefSeq" id="XP_062633157.1">
    <property type="nucleotide sequence ID" value="XM_062784939.1"/>
</dbReference>
<dbReference type="Pfam" id="PF02469">
    <property type="entry name" value="Fasciclin"/>
    <property type="match status" value="2"/>
</dbReference>
<evidence type="ECO:0000259" key="3">
    <source>
        <dbReference type="PROSITE" id="PS50213"/>
    </source>
</evidence>
<feature type="domain" description="FAS1" evidence="3">
    <location>
        <begin position="168"/>
        <end position="295"/>
    </location>
</feature>
<dbReference type="GO" id="GO:0000329">
    <property type="term" value="C:fungal-type vacuole membrane"/>
    <property type="evidence" value="ECO:0007669"/>
    <property type="project" value="TreeGrafter"/>
</dbReference>
<dbReference type="PROSITE" id="PS50213">
    <property type="entry name" value="FAS1"/>
    <property type="match status" value="2"/>
</dbReference>
<proteinExistence type="predicted"/>
<feature type="compositionally biased region" description="Low complexity" evidence="1">
    <location>
        <begin position="342"/>
        <end position="352"/>
    </location>
</feature>
<dbReference type="InterPro" id="IPR036378">
    <property type="entry name" value="FAS1_dom_sf"/>
</dbReference>
<dbReference type="PANTHER" id="PTHR10900">
    <property type="entry name" value="PERIOSTIN-RELATED"/>
    <property type="match status" value="1"/>
</dbReference>
<feature type="region of interest" description="Disordered" evidence="1">
    <location>
        <begin position="342"/>
        <end position="361"/>
    </location>
</feature>
<keyword evidence="2" id="KW-0732">Signal</keyword>
<reference evidence="4" key="2">
    <citation type="submission" date="2023-05" db="EMBL/GenBank/DDBJ databases">
        <authorList>
            <consortium name="Lawrence Berkeley National Laboratory"/>
            <person name="Steindorff A."/>
            <person name="Hensen N."/>
            <person name="Bonometti L."/>
            <person name="Westerberg I."/>
            <person name="Brannstrom I.O."/>
            <person name="Guillou S."/>
            <person name="Cros-Aarteil S."/>
            <person name="Calhoun S."/>
            <person name="Haridas S."/>
            <person name="Kuo A."/>
            <person name="Mondo S."/>
            <person name="Pangilinan J."/>
            <person name="Riley R."/>
            <person name="Labutti K."/>
            <person name="Andreopoulos B."/>
            <person name="Lipzen A."/>
            <person name="Chen C."/>
            <person name="Yanf M."/>
            <person name="Daum C."/>
            <person name="Ng V."/>
            <person name="Clum A."/>
            <person name="Ohm R."/>
            <person name="Martin F."/>
            <person name="Silar P."/>
            <person name="Natvig D."/>
            <person name="Lalanne C."/>
            <person name="Gautier V."/>
            <person name="Ament-Velasquez S.L."/>
            <person name="Kruys A."/>
            <person name="Hutchinson M.I."/>
            <person name="Powell A.J."/>
            <person name="Barry K."/>
            <person name="Miller A.N."/>
            <person name="Grigoriev I.V."/>
            <person name="Debuchy R."/>
            <person name="Gladieux P."/>
            <person name="Thoren M.H."/>
            <person name="Johannesson H."/>
        </authorList>
    </citation>
    <scope>NUCLEOTIDE SEQUENCE</scope>
    <source>
        <strain evidence="4">CBS 141.50</strain>
    </source>
</reference>
<feature type="signal peptide" evidence="2">
    <location>
        <begin position="1"/>
        <end position="17"/>
    </location>
</feature>
<evidence type="ECO:0000313" key="5">
    <source>
        <dbReference type="Proteomes" id="UP001302676"/>
    </source>
</evidence>
<keyword evidence="5" id="KW-1185">Reference proteome</keyword>
<dbReference type="PANTHER" id="PTHR10900:SF77">
    <property type="entry name" value="FI19380P1"/>
    <property type="match status" value="1"/>
</dbReference>
<dbReference type="GeneID" id="87821552"/>
<reference evidence="4" key="1">
    <citation type="journal article" date="2023" name="Mol. Phylogenet. Evol.">
        <title>Genome-scale phylogeny and comparative genomics of the fungal order Sordariales.</title>
        <authorList>
            <person name="Hensen N."/>
            <person name="Bonometti L."/>
            <person name="Westerberg I."/>
            <person name="Brannstrom I.O."/>
            <person name="Guillou S."/>
            <person name="Cros-Aarteil S."/>
            <person name="Calhoun S."/>
            <person name="Haridas S."/>
            <person name="Kuo A."/>
            <person name="Mondo S."/>
            <person name="Pangilinan J."/>
            <person name="Riley R."/>
            <person name="LaButti K."/>
            <person name="Andreopoulos B."/>
            <person name="Lipzen A."/>
            <person name="Chen C."/>
            <person name="Yan M."/>
            <person name="Daum C."/>
            <person name="Ng V."/>
            <person name="Clum A."/>
            <person name="Steindorff A."/>
            <person name="Ohm R.A."/>
            <person name="Martin F."/>
            <person name="Silar P."/>
            <person name="Natvig D.O."/>
            <person name="Lalanne C."/>
            <person name="Gautier V."/>
            <person name="Ament-Velasquez S.L."/>
            <person name="Kruys A."/>
            <person name="Hutchinson M.I."/>
            <person name="Powell A.J."/>
            <person name="Barry K."/>
            <person name="Miller A.N."/>
            <person name="Grigoriev I.V."/>
            <person name="Debuchy R."/>
            <person name="Gladieux P."/>
            <person name="Hiltunen Thoren M."/>
            <person name="Johannesson H."/>
        </authorList>
    </citation>
    <scope>NUCLEOTIDE SEQUENCE</scope>
    <source>
        <strain evidence="4">CBS 141.50</strain>
    </source>
</reference>
<dbReference type="Proteomes" id="UP001302676">
    <property type="component" value="Unassembled WGS sequence"/>
</dbReference>
<dbReference type="EMBL" id="MU853649">
    <property type="protein sequence ID" value="KAK4139786.1"/>
    <property type="molecule type" value="Genomic_DNA"/>
</dbReference>
<name>A0AAN6UXR0_9PEZI</name>